<feature type="compositionally biased region" description="Low complexity" evidence="1">
    <location>
        <begin position="123"/>
        <end position="142"/>
    </location>
</feature>
<feature type="compositionally biased region" description="Pro residues" evidence="1">
    <location>
        <begin position="87"/>
        <end position="104"/>
    </location>
</feature>
<feature type="compositionally biased region" description="Basic and acidic residues" evidence="1">
    <location>
        <begin position="159"/>
        <end position="180"/>
    </location>
</feature>
<dbReference type="PANTHER" id="PTHR36056">
    <property type="entry name" value="PROTEIN, PUTATIVE-RELATED"/>
    <property type="match status" value="1"/>
</dbReference>
<evidence type="ECO:0000313" key="3">
    <source>
        <dbReference type="Proteomes" id="UP000026961"/>
    </source>
</evidence>
<dbReference type="Proteomes" id="UP000026961">
    <property type="component" value="Chromosome 2"/>
</dbReference>
<feature type="region of interest" description="Disordered" evidence="1">
    <location>
        <begin position="74"/>
        <end position="275"/>
    </location>
</feature>
<evidence type="ECO:0000256" key="1">
    <source>
        <dbReference type="SAM" id="MobiDB-lite"/>
    </source>
</evidence>
<name>A0A0D9YTH4_9ORYZ</name>
<evidence type="ECO:0000313" key="2">
    <source>
        <dbReference type="EnsemblPlants" id="OGLUM02G20390.1"/>
    </source>
</evidence>
<feature type="region of interest" description="Disordered" evidence="1">
    <location>
        <begin position="1"/>
        <end position="50"/>
    </location>
</feature>
<dbReference type="eggNOG" id="ENOG502RBS8">
    <property type="taxonomic scope" value="Eukaryota"/>
</dbReference>
<feature type="compositionally biased region" description="Pro residues" evidence="1">
    <location>
        <begin position="10"/>
        <end position="19"/>
    </location>
</feature>
<dbReference type="InterPro" id="IPR040276">
    <property type="entry name" value="At4g26450-like"/>
</dbReference>
<dbReference type="HOGENOM" id="CLU_022585_0_0_1"/>
<dbReference type="PANTHER" id="PTHR36056:SF2">
    <property type="entry name" value="OS02G0550000 PROTEIN"/>
    <property type="match status" value="1"/>
</dbReference>
<dbReference type="AlphaFoldDB" id="A0A0D9YTH4"/>
<protein>
    <submittedName>
        <fullName evidence="2">Uncharacterized protein</fullName>
    </submittedName>
</protein>
<keyword evidence="3" id="KW-1185">Reference proteome</keyword>
<feature type="compositionally biased region" description="Acidic residues" evidence="1">
    <location>
        <begin position="263"/>
        <end position="274"/>
    </location>
</feature>
<organism evidence="2">
    <name type="scientific">Oryza glumipatula</name>
    <dbReference type="NCBI Taxonomy" id="40148"/>
    <lineage>
        <taxon>Eukaryota</taxon>
        <taxon>Viridiplantae</taxon>
        <taxon>Streptophyta</taxon>
        <taxon>Embryophyta</taxon>
        <taxon>Tracheophyta</taxon>
        <taxon>Spermatophyta</taxon>
        <taxon>Magnoliopsida</taxon>
        <taxon>Liliopsida</taxon>
        <taxon>Poales</taxon>
        <taxon>Poaceae</taxon>
        <taxon>BOP clade</taxon>
        <taxon>Oryzoideae</taxon>
        <taxon>Oryzeae</taxon>
        <taxon>Oryzinae</taxon>
        <taxon>Oryza</taxon>
    </lineage>
</organism>
<accession>A0A0D9YTH4</accession>
<dbReference type="EnsemblPlants" id="OGLUM02G20390.1">
    <property type="protein sequence ID" value="OGLUM02G20390.1"/>
    <property type="gene ID" value="OGLUM02G20390"/>
</dbReference>
<proteinExistence type="predicted"/>
<reference evidence="2" key="1">
    <citation type="submission" date="2015-04" db="UniProtKB">
        <authorList>
            <consortium name="EnsemblPlants"/>
        </authorList>
    </citation>
    <scope>IDENTIFICATION</scope>
</reference>
<feature type="compositionally biased region" description="Basic and acidic residues" evidence="1">
    <location>
        <begin position="106"/>
        <end position="120"/>
    </location>
</feature>
<dbReference type="Gramene" id="OGLUM02G20390.1">
    <property type="protein sequence ID" value="OGLUM02G20390.1"/>
    <property type="gene ID" value="OGLUM02G20390"/>
</dbReference>
<sequence length="810" mass="88379">MQYHQHRSRLPPPPPPPPFGRGGGGAGYPRGHKQLYAPPPPPPPQHQQQRRYEVLMEAGRLAAEYLVAKGVLPPSSLQRGVGAWGAPSPPPPPAAAGAAPPPPQQQREDPAFYGRRRYDDEYSNNSSARPRRNSSNSSSSSSSRDDYSGGSYNGRGKRKYGDYRRGYSDWGRDREKERGRPGSNGRRYEENDDEDGAPGFRRERRGSGGNDDARSSVADVYREATPLMRKELGDLEMNGTESRAANPSGEVKEADAPQMVQSEENEEGEMEEDGMVLNSEPEVVELRMDTNDDVNNASVGVDMETELQRSPNGNVPGEKAEDDDKVLVESALDSIALDDEVANTENNLHGDERNLLKYCEYAKAPTKRRSSRPQRNAASVQIEPAVSETTDQISIGEASQIVPGEVANEISVTNLKSENREDQIYRENTDFSTSCNGTLEPILLEENNESAATGNIIEEKNDVQLHVVKEPEEEVNVSAFAPSHKDSLMQETDLSPSTASHKDSLLEGNLPLLTDSHNSLIEETGPPLTHSHEDSMVEETNLSSLTTSHKGNLKQETDLSQTISSHENNLKLQFKESCGIDMLPQDVDLIELSGQRKSVGGELFSNVGAEAASKMEDENLEQPNPFKICDQNLIGSSEVSVIHNNPGLAQCSTEGSCTESQKNQHQDFVTTSGDIAGSTNNMCQLPLDNKGVQVIDIEDDTPIEVGGFDSSKAKSDMICSNMDNMMGPVVHSGDLPGIQDGYNLAISDYLGGDIPCYPSMQSDLHGGIGANDSEGITVMDDPIYGSLTDIGNCFMDVWGQPTQDDYEKFF</sequence>
<reference evidence="2" key="2">
    <citation type="submission" date="2018-05" db="EMBL/GenBank/DDBJ databases">
        <title>OgluRS3 (Oryza glumaepatula Reference Sequence Version 3).</title>
        <authorList>
            <person name="Zhang J."/>
            <person name="Kudrna D."/>
            <person name="Lee S."/>
            <person name="Talag J."/>
            <person name="Welchert J."/>
            <person name="Wing R.A."/>
        </authorList>
    </citation>
    <scope>NUCLEOTIDE SEQUENCE [LARGE SCALE GENOMIC DNA]</scope>
</reference>